<dbReference type="OrthoDB" id="27330at2"/>
<dbReference type="Pfam" id="PF03816">
    <property type="entry name" value="LytR_cpsA_psr"/>
    <property type="match status" value="1"/>
</dbReference>
<keyword evidence="8" id="KW-1185">Reference proteome</keyword>
<name>A0A2A2IJK5_9BACI</name>
<dbReference type="InterPro" id="IPR050922">
    <property type="entry name" value="LytR/CpsA/Psr_CW_biosynth"/>
</dbReference>
<evidence type="ECO:0000259" key="6">
    <source>
        <dbReference type="Pfam" id="PF03816"/>
    </source>
</evidence>
<evidence type="ECO:0000313" key="8">
    <source>
        <dbReference type="Proteomes" id="UP000218887"/>
    </source>
</evidence>
<keyword evidence="2 5" id="KW-0812">Transmembrane</keyword>
<evidence type="ECO:0000256" key="4">
    <source>
        <dbReference type="ARBA" id="ARBA00022989"/>
    </source>
</evidence>
<protein>
    <submittedName>
        <fullName evidence="7">Transcriptional regulator</fullName>
    </submittedName>
</protein>
<sequence length="356" mass="40101">MSKNNQIETRTDNQTKKKKSKRKKVLLYTGIPVLAILITILSYGVHLYTKAERAVEDSYEDVGRDNGTSDLRTEAVDPVEDNVSILIIGVDASVERDNSTTRSDTLMLATFNKKDSNVKLLSIPRDSRVFVPEVGYDTKINHAHSYGGTKASIETVENFLDVPVDYYVELNFKAFIEVVDAIGGINYNVPFDMSEINTKGQENTIKIDKGYQRLDGEKALALARSRKYDSDIKRGERQQEIIKIIADKVTSSSSVLKLDNLIDAIGDNMKTNLNFNDMKSFLSYGMNSDVAIESVNLEGSGGKMVDGLWYYQVDEESRAEISQDLREHLDLPIMHTQEFETEFSAEDENIEGYHAY</sequence>
<comment type="caution">
    <text evidence="7">The sequence shown here is derived from an EMBL/GenBank/DDBJ whole genome shotgun (WGS) entry which is preliminary data.</text>
</comment>
<dbReference type="InterPro" id="IPR004474">
    <property type="entry name" value="LytR_CpsA_psr"/>
</dbReference>
<evidence type="ECO:0000256" key="1">
    <source>
        <dbReference type="ARBA" id="ARBA00006068"/>
    </source>
</evidence>
<reference evidence="7 8" key="1">
    <citation type="submission" date="2017-08" db="EMBL/GenBank/DDBJ databases">
        <title>Virgibacillus indicus sp. nov. and Virgibacillus profoundi sp. nov, two moderately halophilic bacteria isolated from marine sediment by using the Microfluidic Streak Plate.</title>
        <authorList>
            <person name="Xu B."/>
            <person name="Hu B."/>
            <person name="Wang J."/>
            <person name="Zhu Y."/>
            <person name="Huang L."/>
            <person name="Du W."/>
            <person name="Huang Y."/>
        </authorList>
    </citation>
    <scope>NUCLEOTIDE SEQUENCE [LARGE SCALE GENOMIC DNA]</scope>
    <source>
        <strain evidence="7 8">IO3-P3-H5</strain>
    </source>
</reference>
<evidence type="ECO:0000256" key="2">
    <source>
        <dbReference type="ARBA" id="ARBA00022692"/>
    </source>
</evidence>
<dbReference type="EMBL" id="NPOA01000001">
    <property type="protein sequence ID" value="PAV31285.1"/>
    <property type="molecule type" value="Genomic_DNA"/>
</dbReference>
<evidence type="ECO:0000256" key="3">
    <source>
        <dbReference type="ARBA" id="ARBA00022968"/>
    </source>
</evidence>
<keyword evidence="5" id="KW-0472">Membrane</keyword>
<feature type="transmembrane region" description="Helical" evidence="5">
    <location>
        <begin position="25"/>
        <end position="45"/>
    </location>
</feature>
<feature type="domain" description="Cell envelope-related transcriptional attenuator" evidence="6">
    <location>
        <begin position="102"/>
        <end position="250"/>
    </location>
</feature>
<comment type="similarity">
    <text evidence="1">Belongs to the LytR/CpsA/Psr (LCP) family.</text>
</comment>
<evidence type="ECO:0000313" key="7">
    <source>
        <dbReference type="EMBL" id="PAV31285.1"/>
    </source>
</evidence>
<dbReference type="GO" id="GO:0071555">
    <property type="term" value="P:cell wall organization"/>
    <property type="evidence" value="ECO:0007669"/>
    <property type="project" value="UniProtKB-KW"/>
</dbReference>
<dbReference type="Proteomes" id="UP000218887">
    <property type="component" value="Unassembled WGS sequence"/>
</dbReference>
<accession>A0A2A2IJK5</accession>
<keyword evidence="3" id="KW-0735">Signal-anchor</keyword>
<proteinExistence type="inferred from homology"/>
<dbReference type="AlphaFoldDB" id="A0A2A2IJK5"/>
<gene>
    <name evidence="7" type="ORF">CIL05_01120</name>
</gene>
<dbReference type="NCBIfam" id="TIGR00350">
    <property type="entry name" value="lytR_cpsA_psr"/>
    <property type="match status" value="1"/>
</dbReference>
<dbReference type="Gene3D" id="3.40.630.190">
    <property type="entry name" value="LCP protein"/>
    <property type="match status" value="1"/>
</dbReference>
<dbReference type="PANTHER" id="PTHR33392">
    <property type="entry name" value="POLYISOPRENYL-TEICHOIC ACID--PEPTIDOGLYCAN TEICHOIC ACID TRANSFERASE TAGU"/>
    <property type="match status" value="1"/>
</dbReference>
<dbReference type="PANTHER" id="PTHR33392:SF3">
    <property type="entry name" value="POLYISOPRENYL-TEICHOIC ACID--PEPTIDOGLYCAN TEICHOIC ACID TRANSFERASE TAGT"/>
    <property type="match status" value="1"/>
</dbReference>
<organism evidence="7 8">
    <name type="scientific">Virgibacillus profundi</name>
    <dbReference type="NCBI Taxonomy" id="2024555"/>
    <lineage>
        <taxon>Bacteria</taxon>
        <taxon>Bacillati</taxon>
        <taxon>Bacillota</taxon>
        <taxon>Bacilli</taxon>
        <taxon>Bacillales</taxon>
        <taxon>Bacillaceae</taxon>
        <taxon>Virgibacillus</taxon>
    </lineage>
</organism>
<evidence type="ECO:0000256" key="5">
    <source>
        <dbReference type="SAM" id="Phobius"/>
    </source>
</evidence>
<keyword evidence="4 5" id="KW-1133">Transmembrane helix</keyword>